<accession>A0A2H3J596</accession>
<name>A0A2H3J596_WOLCO</name>
<protein>
    <submittedName>
        <fullName evidence="2">Uncharacterized protein</fullName>
    </submittedName>
</protein>
<evidence type="ECO:0000313" key="3">
    <source>
        <dbReference type="Proteomes" id="UP000218811"/>
    </source>
</evidence>
<sequence>MSQNSTGDNFGERWGNKLKGAWNTVEGAGDALRGGAMDFVDSATGTGGHHAETDVGTAKTQAGMAEMRSNGPGTAGTAPLNVNTQQTGTTSTAAAPTAGAVPTTGTAPGAAATGTENRTV</sequence>
<dbReference type="Proteomes" id="UP000218811">
    <property type="component" value="Unassembled WGS sequence"/>
</dbReference>
<dbReference type="AlphaFoldDB" id="A0A2H3J596"/>
<keyword evidence="3" id="KW-1185">Reference proteome</keyword>
<feature type="compositionally biased region" description="Low complexity" evidence="1">
    <location>
        <begin position="87"/>
        <end position="120"/>
    </location>
</feature>
<evidence type="ECO:0000256" key="1">
    <source>
        <dbReference type="SAM" id="MobiDB-lite"/>
    </source>
</evidence>
<dbReference type="OrthoDB" id="2590867at2759"/>
<feature type="region of interest" description="Disordered" evidence="1">
    <location>
        <begin position="66"/>
        <end position="120"/>
    </location>
</feature>
<proteinExistence type="predicted"/>
<dbReference type="EMBL" id="KB467909">
    <property type="protein sequence ID" value="PCH37121.1"/>
    <property type="molecule type" value="Genomic_DNA"/>
</dbReference>
<evidence type="ECO:0000313" key="2">
    <source>
        <dbReference type="EMBL" id="PCH37121.1"/>
    </source>
</evidence>
<organism evidence="2 3">
    <name type="scientific">Wolfiporia cocos (strain MD-104)</name>
    <name type="common">Brown rot fungus</name>
    <dbReference type="NCBI Taxonomy" id="742152"/>
    <lineage>
        <taxon>Eukaryota</taxon>
        <taxon>Fungi</taxon>
        <taxon>Dikarya</taxon>
        <taxon>Basidiomycota</taxon>
        <taxon>Agaricomycotina</taxon>
        <taxon>Agaricomycetes</taxon>
        <taxon>Polyporales</taxon>
        <taxon>Phaeolaceae</taxon>
        <taxon>Wolfiporia</taxon>
    </lineage>
</organism>
<dbReference type="OMA" id="GINRMET"/>
<dbReference type="STRING" id="742152.A0A2H3J596"/>
<gene>
    <name evidence="2" type="ORF">WOLCODRAFT_28928</name>
</gene>
<reference evidence="2 3" key="1">
    <citation type="journal article" date="2012" name="Science">
        <title>The Paleozoic origin of enzymatic lignin decomposition reconstructed from 31 fungal genomes.</title>
        <authorList>
            <person name="Floudas D."/>
            <person name="Binder M."/>
            <person name="Riley R."/>
            <person name="Barry K."/>
            <person name="Blanchette R.A."/>
            <person name="Henrissat B."/>
            <person name="Martinez A.T."/>
            <person name="Otillar R."/>
            <person name="Spatafora J.W."/>
            <person name="Yadav J.S."/>
            <person name="Aerts A."/>
            <person name="Benoit I."/>
            <person name="Boyd A."/>
            <person name="Carlson A."/>
            <person name="Copeland A."/>
            <person name="Coutinho P.M."/>
            <person name="de Vries R.P."/>
            <person name="Ferreira P."/>
            <person name="Findley K."/>
            <person name="Foster B."/>
            <person name="Gaskell J."/>
            <person name="Glotzer D."/>
            <person name="Gorecki P."/>
            <person name="Heitman J."/>
            <person name="Hesse C."/>
            <person name="Hori C."/>
            <person name="Igarashi K."/>
            <person name="Jurgens J.A."/>
            <person name="Kallen N."/>
            <person name="Kersten P."/>
            <person name="Kohler A."/>
            <person name="Kuees U."/>
            <person name="Kumar T.K.A."/>
            <person name="Kuo A."/>
            <person name="LaButti K."/>
            <person name="Larrondo L.F."/>
            <person name="Lindquist E."/>
            <person name="Ling A."/>
            <person name="Lombard V."/>
            <person name="Lucas S."/>
            <person name="Lundell T."/>
            <person name="Martin R."/>
            <person name="McLaughlin D.J."/>
            <person name="Morgenstern I."/>
            <person name="Morin E."/>
            <person name="Murat C."/>
            <person name="Nagy L.G."/>
            <person name="Nolan M."/>
            <person name="Ohm R.A."/>
            <person name="Patyshakuliyeva A."/>
            <person name="Rokas A."/>
            <person name="Ruiz-Duenas F.J."/>
            <person name="Sabat G."/>
            <person name="Salamov A."/>
            <person name="Samejima M."/>
            <person name="Schmutz J."/>
            <person name="Slot J.C."/>
            <person name="St John F."/>
            <person name="Stenlid J."/>
            <person name="Sun H."/>
            <person name="Sun S."/>
            <person name="Syed K."/>
            <person name="Tsang A."/>
            <person name="Wiebenga A."/>
            <person name="Young D."/>
            <person name="Pisabarro A."/>
            <person name="Eastwood D.C."/>
            <person name="Martin F."/>
            <person name="Cullen D."/>
            <person name="Grigoriev I.V."/>
            <person name="Hibbett D.S."/>
        </authorList>
    </citation>
    <scope>NUCLEOTIDE SEQUENCE [LARGE SCALE GENOMIC DNA]</scope>
    <source>
        <strain evidence="2 3">MD-104</strain>
    </source>
</reference>